<dbReference type="AlphaFoldDB" id="A0A1Q2SND8"/>
<dbReference type="Pfam" id="PF25975">
    <property type="entry name" value="CzcB_C"/>
    <property type="match status" value="1"/>
</dbReference>
<dbReference type="GO" id="GO:0030288">
    <property type="term" value="C:outer membrane-bounded periplasmic space"/>
    <property type="evidence" value="ECO:0007669"/>
    <property type="project" value="TreeGrafter"/>
</dbReference>
<dbReference type="InterPro" id="IPR006143">
    <property type="entry name" value="RND_pump_MFP"/>
</dbReference>
<dbReference type="InterPro" id="IPR058791">
    <property type="entry name" value="3HB_CusB"/>
</dbReference>
<dbReference type="InterPro" id="IPR013783">
    <property type="entry name" value="Ig-like_fold"/>
</dbReference>
<dbReference type="NCBIfam" id="TIGR01730">
    <property type="entry name" value="RND_mfp"/>
    <property type="match status" value="1"/>
</dbReference>
<dbReference type="InterPro" id="IPR051909">
    <property type="entry name" value="MFP_Cation_Efflux"/>
</dbReference>
<proteinExistence type="inferred from homology"/>
<evidence type="ECO:0000259" key="7">
    <source>
        <dbReference type="Pfam" id="PF25975"/>
    </source>
</evidence>
<protein>
    <submittedName>
        <fullName evidence="8">RND family efflux transporter MFP subunit</fullName>
    </submittedName>
</protein>
<comment type="similarity">
    <text evidence="1">Belongs to the membrane fusion protein (MFP) (TC 8.A.1) family.</text>
</comment>
<dbReference type="InterPro" id="IPR032693">
    <property type="entry name" value="YtkA-like_dom"/>
</dbReference>
<dbReference type="OrthoDB" id="9806939at2"/>
<dbReference type="InterPro" id="IPR058790">
    <property type="entry name" value="BSH_CusB"/>
</dbReference>
<evidence type="ECO:0000256" key="1">
    <source>
        <dbReference type="ARBA" id="ARBA00009477"/>
    </source>
</evidence>
<evidence type="ECO:0000256" key="2">
    <source>
        <dbReference type="ARBA" id="ARBA00022448"/>
    </source>
</evidence>
<dbReference type="InterPro" id="IPR058792">
    <property type="entry name" value="Beta-barrel_RND_2"/>
</dbReference>
<dbReference type="GO" id="GO:0015679">
    <property type="term" value="P:plasma membrane copper ion transport"/>
    <property type="evidence" value="ECO:0007669"/>
    <property type="project" value="TreeGrafter"/>
</dbReference>
<dbReference type="Pfam" id="PF13115">
    <property type="entry name" value="YtkA"/>
    <property type="match status" value="1"/>
</dbReference>
<dbReference type="Gene3D" id="2.60.40.10">
    <property type="entry name" value="Immunoglobulins"/>
    <property type="match status" value="1"/>
</dbReference>
<evidence type="ECO:0000259" key="3">
    <source>
        <dbReference type="Pfam" id="PF13115"/>
    </source>
</evidence>
<organism evidence="8 9">
    <name type="scientific">Candidatus Nitrosoglobus terrae</name>
    <dbReference type="NCBI Taxonomy" id="1630141"/>
    <lineage>
        <taxon>Bacteria</taxon>
        <taxon>Pseudomonadati</taxon>
        <taxon>Pseudomonadota</taxon>
        <taxon>Gammaproteobacteria</taxon>
        <taxon>Chromatiales</taxon>
        <taxon>Chromatiaceae</taxon>
        <taxon>Candidatus Nitrosoglobus</taxon>
    </lineage>
</organism>
<dbReference type="Gene3D" id="2.40.420.20">
    <property type="match status" value="1"/>
</dbReference>
<dbReference type="GO" id="GO:0016020">
    <property type="term" value="C:membrane"/>
    <property type="evidence" value="ECO:0007669"/>
    <property type="project" value="InterPro"/>
</dbReference>
<evidence type="ECO:0000259" key="5">
    <source>
        <dbReference type="Pfam" id="PF25919"/>
    </source>
</evidence>
<evidence type="ECO:0000313" key="9">
    <source>
        <dbReference type="Proteomes" id="UP000243679"/>
    </source>
</evidence>
<evidence type="ECO:0000313" key="8">
    <source>
        <dbReference type="EMBL" id="BAW80617.1"/>
    </source>
</evidence>
<dbReference type="SUPFAM" id="SSF111369">
    <property type="entry name" value="HlyD-like secretion proteins"/>
    <property type="match status" value="1"/>
</dbReference>
<feature type="domain" description="CusB-like barrel-sandwich hybrid" evidence="5">
    <location>
        <begin position="220"/>
        <end position="339"/>
    </location>
</feature>
<evidence type="ECO:0000259" key="4">
    <source>
        <dbReference type="Pfam" id="PF25869"/>
    </source>
</evidence>
<feature type="domain" description="CzcB-like C-terminal circularly permuted SH3-like" evidence="7">
    <location>
        <begin position="426"/>
        <end position="485"/>
    </location>
</feature>
<dbReference type="GO" id="GO:0046914">
    <property type="term" value="F:transition metal ion binding"/>
    <property type="evidence" value="ECO:0007669"/>
    <property type="project" value="TreeGrafter"/>
</dbReference>
<dbReference type="Pfam" id="PF25919">
    <property type="entry name" value="BSH_CusB"/>
    <property type="match status" value="1"/>
</dbReference>
<sequence>MIRFIRLFTINATLLGLGIIIGLQLQPLAYPQQAVPKPVHPQLPYRSGPFQIDVTIAPQTPKVGKNTLTLQLQDSKGNPVANASIKATATMPAMGSMAAMPIPIEMTAIRQGLYQGTFNLPMGGSWPLTLEITTSAGKAQLSFDMVTGRLGLQLISGAIAQDKKQQAMKAEEVPSNAIMVDSHRRQLIGVTTDKVTYQHLTHTIRAVGLVIYDETRLVDVALKFNAWIGNLYVDYVGAPVEKGKPLFTVYGPELLATQQEYLELKHHHEQGTHSKALLTASRKRLSLWDMTASEITALAQRGTPNDYVPIHAPRSGIVITKNIVEGTARQAGETLMRIADLSQVWVEAEVYEDEVPLIQLGMPATVTLPYLPNRIFKAKVDYIYPYLQNTTRTGRIRLILPNPMGILKPNMYAEVNLKADLGNHLIVPEEAVLFAGQDRVVFKDLGEGHLTARKVETGQRNENYIEILAGLQSGDKVVTSGNFLIASETQLKTGIKQW</sequence>
<feature type="domain" description="YtkA-like" evidence="3">
    <location>
        <begin position="52"/>
        <end position="130"/>
    </location>
</feature>
<dbReference type="InterPro" id="IPR058649">
    <property type="entry name" value="CzcB_C"/>
</dbReference>
<feature type="domain" description="CusB-like three alpha-helical bundle" evidence="4">
    <location>
        <begin position="253"/>
        <end position="305"/>
    </location>
</feature>
<accession>A0A1Q2SND8</accession>
<dbReference type="Gene3D" id="6.10.140.730">
    <property type="match status" value="1"/>
</dbReference>
<dbReference type="Proteomes" id="UP000243679">
    <property type="component" value="Chromosome"/>
</dbReference>
<dbReference type="Gene3D" id="2.40.30.170">
    <property type="match status" value="1"/>
</dbReference>
<gene>
    <name evidence="8" type="ORF">TAO_1247</name>
</gene>
<dbReference type="RefSeq" id="WP_096527140.1">
    <property type="nucleotide sequence ID" value="NZ_AP014836.1"/>
</dbReference>
<keyword evidence="9" id="KW-1185">Reference proteome</keyword>
<dbReference type="EMBL" id="AP014836">
    <property type="protein sequence ID" value="BAW80617.1"/>
    <property type="molecule type" value="Genomic_DNA"/>
</dbReference>
<dbReference type="KEGG" id="ntt:TAO_1247"/>
<name>A0A1Q2SND8_9GAMM</name>
<dbReference type="Pfam" id="PF25869">
    <property type="entry name" value="3HB_CusB"/>
    <property type="match status" value="1"/>
</dbReference>
<evidence type="ECO:0000259" key="6">
    <source>
        <dbReference type="Pfam" id="PF25954"/>
    </source>
</evidence>
<dbReference type="FunFam" id="2.40.30.170:FF:000010">
    <property type="entry name" value="Efflux RND transporter periplasmic adaptor subunit"/>
    <property type="match status" value="1"/>
</dbReference>
<dbReference type="Pfam" id="PF25954">
    <property type="entry name" value="Beta-barrel_RND_2"/>
    <property type="match status" value="1"/>
</dbReference>
<dbReference type="PANTHER" id="PTHR30097">
    <property type="entry name" value="CATION EFFLUX SYSTEM PROTEIN CUSB"/>
    <property type="match status" value="1"/>
</dbReference>
<feature type="domain" description="CusB-like beta-barrel" evidence="6">
    <location>
        <begin position="343"/>
        <end position="419"/>
    </location>
</feature>
<keyword evidence="2" id="KW-0813">Transport</keyword>
<dbReference type="GO" id="GO:0022857">
    <property type="term" value="F:transmembrane transporter activity"/>
    <property type="evidence" value="ECO:0007669"/>
    <property type="project" value="InterPro"/>
</dbReference>
<reference evidence="8 9" key="1">
    <citation type="journal article" date="2017" name="ISME J.">
        <title>An acid-tolerant ammonia-oxidizing ?-proteobacterium from soil.</title>
        <authorList>
            <person name="Hayatsu M."/>
            <person name="Tago K."/>
            <person name="Uchiyama I."/>
            <person name="Toyoda A."/>
            <person name="Wang Y."/>
            <person name="Shimomura Y."/>
            <person name="Okubo T."/>
            <person name="Kurisu F."/>
            <person name="Hirono Y."/>
            <person name="Nonaka K."/>
            <person name="Akiyama H."/>
            <person name="Itoh T."/>
            <person name="Takami H."/>
        </authorList>
    </citation>
    <scope>NUCLEOTIDE SEQUENCE [LARGE SCALE GENOMIC DNA]</scope>
    <source>
        <strain evidence="8 9">TAO100</strain>
    </source>
</reference>
<dbReference type="PANTHER" id="PTHR30097:SF15">
    <property type="entry name" value="CATION EFFLUX SYSTEM PROTEIN CUSB"/>
    <property type="match status" value="1"/>
</dbReference>
<dbReference type="GO" id="GO:0060003">
    <property type="term" value="P:copper ion export"/>
    <property type="evidence" value="ECO:0007669"/>
    <property type="project" value="TreeGrafter"/>
</dbReference>